<dbReference type="InterPro" id="IPR038765">
    <property type="entry name" value="Papain-like_cys_pep_sf"/>
</dbReference>
<keyword evidence="4" id="KW-0788">Thiol protease</keyword>
<evidence type="ECO:0000256" key="2">
    <source>
        <dbReference type="ARBA" id="ARBA00022670"/>
    </source>
</evidence>
<dbReference type="GO" id="GO:0008234">
    <property type="term" value="F:cysteine-type peptidase activity"/>
    <property type="evidence" value="ECO:0007669"/>
    <property type="project" value="UniProtKB-KW"/>
</dbReference>
<comment type="similarity">
    <text evidence="1">Belongs to the peptidase C40 family.</text>
</comment>
<reference evidence="6 7" key="1">
    <citation type="submission" date="2020-07" db="EMBL/GenBank/DDBJ databases">
        <title>Sequencing the genomes of 1000 actinobacteria strains.</title>
        <authorList>
            <person name="Klenk H.-P."/>
        </authorList>
    </citation>
    <scope>NUCLEOTIDE SEQUENCE [LARGE SCALE GENOMIC DNA]</scope>
    <source>
        <strain evidence="6 7">DSM 29531</strain>
    </source>
</reference>
<dbReference type="EMBL" id="JACCFW010000001">
    <property type="protein sequence ID" value="NYJ76270.1"/>
    <property type="molecule type" value="Genomic_DNA"/>
</dbReference>
<accession>A0A853DNU2</accession>
<keyword evidence="3 6" id="KW-0378">Hydrolase</keyword>
<dbReference type="SUPFAM" id="SSF47090">
    <property type="entry name" value="PGBD-like"/>
    <property type="match status" value="2"/>
</dbReference>
<dbReference type="Pfam" id="PF01471">
    <property type="entry name" value="PG_binding_1"/>
    <property type="match status" value="2"/>
</dbReference>
<dbReference type="PROSITE" id="PS51935">
    <property type="entry name" value="NLPC_P60"/>
    <property type="match status" value="1"/>
</dbReference>
<protein>
    <submittedName>
        <fullName evidence="6">Cell wall-associated NlpC family hydrolase</fullName>
    </submittedName>
</protein>
<proteinExistence type="inferred from homology"/>
<dbReference type="PANTHER" id="PTHR47359:SF3">
    <property type="entry name" value="NLP_P60 DOMAIN-CONTAINING PROTEIN-RELATED"/>
    <property type="match status" value="1"/>
</dbReference>
<evidence type="ECO:0000256" key="4">
    <source>
        <dbReference type="ARBA" id="ARBA00022807"/>
    </source>
</evidence>
<evidence type="ECO:0000256" key="1">
    <source>
        <dbReference type="ARBA" id="ARBA00007074"/>
    </source>
</evidence>
<dbReference type="InterPro" id="IPR036366">
    <property type="entry name" value="PGBDSf"/>
</dbReference>
<name>A0A853DNU2_9MICO</name>
<evidence type="ECO:0000313" key="6">
    <source>
        <dbReference type="EMBL" id="NYJ76270.1"/>
    </source>
</evidence>
<gene>
    <name evidence="6" type="ORF">HNR15_003233</name>
</gene>
<dbReference type="Gene3D" id="3.90.1720.10">
    <property type="entry name" value="endopeptidase domain like (from Nostoc punctiforme)"/>
    <property type="match status" value="1"/>
</dbReference>
<dbReference type="GO" id="GO:0006508">
    <property type="term" value="P:proteolysis"/>
    <property type="evidence" value="ECO:0007669"/>
    <property type="project" value="UniProtKB-KW"/>
</dbReference>
<dbReference type="RefSeq" id="WP_179483347.1">
    <property type="nucleotide sequence ID" value="NZ_JACCFW010000001.1"/>
</dbReference>
<dbReference type="InterPro" id="IPR051794">
    <property type="entry name" value="PG_Endopeptidase_C40"/>
</dbReference>
<keyword evidence="7" id="KW-1185">Reference proteome</keyword>
<feature type="domain" description="NlpC/P60" evidence="5">
    <location>
        <begin position="211"/>
        <end position="322"/>
    </location>
</feature>
<dbReference type="InterPro" id="IPR036365">
    <property type="entry name" value="PGBD-like_sf"/>
</dbReference>
<dbReference type="Gene3D" id="1.10.101.10">
    <property type="entry name" value="PGBD-like superfamily/PGBD"/>
    <property type="match status" value="2"/>
</dbReference>
<dbReference type="AlphaFoldDB" id="A0A853DNU2"/>
<dbReference type="Proteomes" id="UP000571817">
    <property type="component" value="Unassembled WGS sequence"/>
</dbReference>
<dbReference type="PANTHER" id="PTHR47359">
    <property type="entry name" value="PEPTIDOGLYCAN DL-ENDOPEPTIDASE CWLO"/>
    <property type="match status" value="1"/>
</dbReference>
<dbReference type="InterPro" id="IPR002477">
    <property type="entry name" value="Peptidoglycan-bd-like"/>
</dbReference>
<comment type="caution">
    <text evidence="6">The sequence shown here is derived from an EMBL/GenBank/DDBJ whole genome shotgun (WGS) entry which is preliminary data.</text>
</comment>
<evidence type="ECO:0000313" key="7">
    <source>
        <dbReference type="Proteomes" id="UP000571817"/>
    </source>
</evidence>
<organism evidence="6 7">
    <name type="scientific">Allobranchiibius huperziae</name>
    <dbReference type="NCBI Taxonomy" id="1874116"/>
    <lineage>
        <taxon>Bacteria</taxon>
        <taxon>Bacillati</taxon>
        <taxon>Actinomycetota</taxon>
        <taxon>Actinomycetes</taxon>
        <taxon>Micrococcales</taxon>
        <taxon>Dermacoccaceae</taxon>
        <taxon>Allobranchiibius</taxon>
    </lineage>
</organism>
<dbReference type="InterPro" id="IPR000064">
    <property type="entry name" value="NLP_P60_dom"/>
</dbReference>
<evidence type="ECO:0000259" key="5">
    <source>
        <dbReference type="PROSITE" id="PS51935"/>
    </source>
</evidence>
<dbReference type="SUPFAM" id="SSF54001">
    <property type="entry name" value="Cysteine proteinases"/>
    <property type="match status" value="1"/>
</dbReference>
<evidence type="ECO:0000256" key="3">
    <source>
        <dbReference type="ARBA" id="ARBA00022801"/>
    </source>
</evidence>
<keyword evidence="2" id="KW-0645">Protease</keyword>
<dbReference type="Pfam" id="PF00877">
    <property type="entry name" value="NLPC_P60"/>
    <property type="match status" value="1"/>
</dbReference>
<sequence>MTAKVGPVLTPRSTVVVGGVALGTAAIVGGVALSAPAMAATSSARVVVLKVGSSGSLVKIAQQRLGVTADGDFGPRTLMAVKTFQGRHGLATDGIVGPLTWARLGGFPSTGTAPAPTCTVKVVRYGASGSLVAALQSRLGVTADGDFGPHTLSSVQSFQSRYGITADGRGVVGRATWGALGGMPCGLSLTPPGTTAPVSGGSGGGSSTTTTAKLSQVISIAKQYLGVPYVYGGSTPAGFDCSGLTQYAYSHAGLTLPRTAAAQQAYMRSTSSPLPGDLVFFGSPAYHVGIYLGNGQMIAAPYPGAVVRIQTYINVSNFGTLR</sequence>